<feature type="coiled-coil region" evidence="1">
    <location>
        <begin position="256"/>
        <end position="283"/>
    </location>
</feature>
<reference evidence="2 3" key="1">
    <citation type="submission" date="2020-03" db="EMBL/GenBank/DDBJ databases">
        <title>Metabolic flexibility allows generalist bacteria to become dominant in a frequently disturbed ecosystem.</title>
        <authorList>
            <person name="Chen Y.-J."/>
            <person name="Leung P.M."/>
            <person name="Bay S.K."/>
            <person name="Hugenholtz P."/>
            <person name="Kessler A.J."/>
            <person name="Shelley G."/>
            <person name="Waite D.W."/>
            <person name="Cook P.L."/>
            <person name="Greening C."/>
        </authorList>
    </citation>
    <scope>NUCLEOTIDE SEQUENCE [LARGE SCALE GENOMIC DNA]</scope>
    <source>
        <strain evidence="2">SS_bin_28</strain>
    </source>
</reference>
<dbReference type="EMBL" id="JABDJR010000320">
    <property type="protein sequence ID" value="NNF06722.1"/>
    <property type="molecule type" value="Genomic_DNA"/>
</dbReference>
<evidence type="ECO:0000313" key="3">
    <source>
        <dbReference type="Proteomes" id="UP000547674"/>
    </source>
</evidence>
<dbReference type="GO" id="GO:0006094">
    <property type="term" value="P:gluconeogenesis"/>
    <property type="evidence" value="ECO:0007669"/>
    <property type="project" value="InterPro"/>
</dbReference>
<dbReference type="SUPFAM" id="SSF53795">
    <property type="entry name" value="PEP carboxykinase-like"/>
    <property type="match status" value="1"/>
</dbReference>
<dbReference type="Proteomes" id="UP000547674">
    <property type="component" value="Unassembled WGS sequence"/>
</dbReference>
<dbReference type="Gene3D" id="3.90.228.20">
    <property type="match status" value="1"/>
</dbReference>
<gene>
    <name evidence="2" type="ORF">HKN21_08175</name>
</gene>
<dbReference type="GO" id="GO:0005524">
    <property type="term" value="F:ATP binding"/>
    <property type="evidence" value="ECO:0007669"/>
    <property type="project" value="InterPro"/>
</dbReference>
<dbReference type="GO" id="GO:0005829">
    <property type="term" value="C:cytosol"/>
    <property type="evidence" value="ECO:0007669"/>
    <property type="project" value="TreeGrafter"/>
</dbReference>
<accession>A0A7Y2E9F1</accession>
<evidence type="ECO:0000313" key="2">
    <source>
        <dbReference type="EMBL" id="NNF06722.1"/>
    </source>
</evidence>
<dbReference type="InterPro" id="IPR001272">
    <property type="entry name" value="PEP_carboxykinase_ATP"/>
</dbReference>
<dbReference type="GO" id="GO:0016301">
    <property type="term" value="F:kinase activity"/>
    <property type="evidence" value="ECO:0007669"/>
    <property type="project" value="UniProtKB-KW"/>
</dbReference>
<dbReference type="AlphaFoldDB" id="A0A7Y2E9F1"/>
<dbReference type="Gene3D" id="2.170.8.10">
    <property type="entry name" value="Phosphoenolpyruvate Carboxykinase, domain 2"/>
    <property type="match status" value="1"/>
</dbReference>
<dbReference type="Pfam" id="PF01293">
    <property type="entry name" value="PEPCK_ATP"/>
    <property type="match status" value="1"/>
</dbReference>
<keyword evidence="2" id="KW-0418">Kinase</keyword>
<keyword evidence="1" id="KW-0175">Coiled coil</keyword>
<protein>
    <submittedName>
        <fullName evidence="2">Phosphoenolpyruvate carboxykinase (ATP)</fullName>
    </submittedName>
</protein>
<dbReference type="InterPro" id="IPR013035">
    <property type="entry name" value="PEP_carboxykinase_C"/>
</dbReference>
<comment type="caution">
    <text evidence="2">The sequence shown here is derived from an EMBL/GenBank/DDBJ whole genome shotgun (WGS) entry which is preliminary data.</text>
</comment>
<dbReference type="GO" id="GO:0004612">
    <property type="term" value="F:phosphoenolpyruvate carboxykinase (ATP) activity"/>
    <property type="evidence" value="ECO:0007669"/>
    <property type="project" value="InterPro"/>
</dbReference>
<evidence type="ECO:0000256" key="1">
    <source>
        <dbReference type="SAM" id="Coils"/>
    </source>
</evidence>
<dbReference type="PANTHER" id="PTHR30031:SF0">
    <property type="entry name" value="PHOSPHOENOLPYRUVATE CARBOXYKINASE (ATP)"/>
    <property type="match status" value="1"/>
</dbReference>
<name>A0A7Y2E9F1_UNCEI</name>
<dbReference type="PANTHER" id="PTHR30031">
    <property type="entry name" value="PHOSPHOENOLPYRUVATE CARBOXYKINASE ATP"/>
    <property type="match status" value="1"/>
</dbReference>
<proteinExistence type="predicted"/>
<feature type="non-terminal residue" evidence="2">
    <location>
        <position position="1"/>
    </location>
</feature>
<keyword evidence="2" id="KW-0670">Pyruvate</keyword>
<keyword evidence="2" id="KW-0808">Transferase</keyword>
<organism evidence="2 3">
    <name type="scientific">Eiseniibacteriota bacterium</name>
    <dbReference type="NCBI Taxonomy" id="2212470"/>
    <lineage>
        <taxon>Bacteria</taxon>
        <taxon>Candidatus Eiseniibacteriota</taxon>
    </lineage>
</organism>
<sequence length="296" mass="32057">SGTGKTTTTFTKQNDSQPVQDDFIALMPQGKVYATENGCFAKTFGLDPKFEPAIYNAVVDSGSYLENVSQNDEGKVDFFDESYTQNGRATFPMSKVAGAADARGLGTASILLILNRNENIIPGVARLTGPQAAAYFMLGETKGTSAGGKEEAGKSLRVPGTNPFFPLLHAQQGNRMLELMHSSPMEVFIMNTGRVGGPDDHPGSKKVKIPHSSAMVKGVAEGTIKWEKDPDFGYEVAVSCPGMSAEDLDILQPRKLYEAQGRMDEYNKQVATLKANRLEHLKKFEGLDPELIQAIS</sequence>